<dbReference type="PANTHER" id="PTHR30069">
    <property type="entry name" value="TONB-DEPENDENT OUTER MEMBRANE RECEPTOR"/>
    <property type="match status" value="1"/>
</dbReference>
<evidence type="ECO:0000256" key="3">
    <source>
        <dbReference type="ARBA" id="ARBA00022452"/>
    </source>
</evidence>
<dbReference type="Pfam" id="PF07715">
    <property type="entry name" value="Plug"/>
    <property type="match status" value="1"/>
</dbReference>
<organism evidence="14 15">
    <name type="scientific">Salinivirga cyanobacteriivorans</name>
    <dbReference type="NCBI Taxonomy" id="1307839"/>
    <lineage>
        <taxon>Bacteria</taxon>
        <taxon>Pseudomonadati</taxon>
        <taxon>Bacteroidota</taxon>
        <taxon>Bacteroidia</taxon>
        <taxon>Bacteroidales</taxon>
        <taxon>Salinivirgaceae</taxon>
        <taxon>Salinivirga</taxon>
    </lineage>
</organism>
<dbReference type="GO" id="GO:0015344">
    <property type="term" value="F:siderophore uptake transmembrane transporter activity"/>
    <property type="evidence" value="ECO:0007669"/>
    <property type="project" value="TreeGrafter"/>
</dbReference>
<dbReference type="SUPFAM" id="SSF56935">
    <property type="entry name" value="Porins"/>
    <property type="match status" value="1"/>
</dbReference>
<proteinExistence type="inferred from homology"/>
<evidence type="ECO:0000256" key="4">
    <source>
        <dbReference type="ARBA" id="ARBA00022692"/>
    </source>
</evidence>
<name>A0A0S2I0U1_9BACT</name>
<accession>A0A0S2I0U1</accession>
<dbReference type="RefSeq" id="WP_057953330.1">
    <property type="nucleotide sequence ID" value="NZ_CP013118.1"/>
</dbReference>
<dbReference type="InterPro" id="IPR000531">
    <property type="entry name" value="Beta-barrel_TonB"/>
</dbReference>
<evidence type="ECO:0000259" key="13">
    <source>
        <dbReference type="Pfam" id="PF07715"/>
    </source>
</evidence>
<keyword evidence="8" id="KW-0675">Receptor</keyword>
<dbReference type="PANTHER" id="PTHR30069:SF29">
    <property type="entry name" value="HEMOGLOBIN AND HEMOGLOBIN-HAPTOGLOBIN-BINDING PROTEIN 1-RELATED"/>
    <property type="match status" value="1"/>
</dbReference>
<evidence type="ECO:0000256" key="7">
    <source>
        <dbReference type="ARBA" id="ARBA00023136"/>
    </source>
</evidence>
<evidence type="ECO:0000256" key="10">
    <source>
        <dbReference type="PROSITE-ProRule" id="PRU01360"/>
    </source>
</evidence>
<feature type="domain" description="TonB-dependent receptor-like beta-barrel" evidence="12">
    <location>
        <begin position="207"/>
        <end position="632"/>
    </location>
</feature>
<dbReference type="EMBL" id="CP013118">
    <property type="protein sequence ID" value="ALO15910.1"/>
    <property type="molecule type" value="Genomic_DNA"/>
</dbReference>
<dbReference type="PROSITE" id="PS52016">
    <property type="entry name" value="TONB_DEPENDENT_REC_3"/>
    <property type="match status" value="1"/>
</dbReference>
<dbReference type="CDD" id="cd01347">
    <property type="entry name" value="ligand_gated_channel"/>
    <property type="match status" value="1"/>
</dbReference>
<protein>
    <submittedName>
        <fullName evidence="14">Outer membrane cobalamin translocator</fullName>
    </submittedName>
</protein>
<evidence type="ECO:0000256" key="8">
    <source>
        <dbReference type="ARBA" id="ARBA00023170"/>
    </source>
</evidence>
<dbReference type="InterPro" id="IPR012910">
    <property type="entry name" value="Plug_dom"/>
</dbReference>
<keyword evidence="6 11" id="KW-0798">TonB box</keyword>
<keyword evidence="9 10" id="KW-0998">Cell outer membrane</keyword>
<dbReference type="GO" id="GO:0009279">
    <property type="term" value="C:cell outer membrane"/>
    <property type="evidence" value="ECO:0007669"/>
    <property type="project" value="UniProtKB-SubCell"/>
</dbReference>
<comment type="similarity">
    <text evidence="10 11">Belongs to the TonB-dependent receptor family.</text>
</comment>
<dbReference type="Pfam" id="PF00593">
    <property type="entry name" value="TonB_dep_Rec_b-barrel"/>
    <property type="match status" value="1"/>
</dbReference>
<keyword evidence="7 10" id="KW-0472">Membrane</keyword>
<evidence type="ECO:0000313" key="15">
    <source>
        <dbReference type="Proteomes" id="UP000064893"/>
    </source>
</evidence>
<keyword evidence="15" id="KW-1185">Reference proteome</keyword>
<evidence type="ECO:0000256" key="2">
    <source>
        <dbReference type="ARBA" id="ARBA00022448"/>
    </source>
</evidence>
<evidence type="ECO:0000313" key="14">
    <source>
        <dbReference type="EMBL" id="ALO15910.1"/>
    </source>
</evidence>
<comment type="subcellular location">
    <subcellularLocation>
        <location evidence="1 10">Cell outer membrane</location>
        <topology evidence="1 10">Multi-pass membrane protein</topology>
    </subcellularLocation>
</comment>
<dbReference type="InterPro" id="IPR036942">
    <property type="entry name" value="Beta-barrel_TonB_sf"/>
</dbReference>
<dbReference type="Gene3D" id="2.40.170.20">
    <property type="entry name" value="TonB-dependent receptor, beta-barrel domain"/>
    <property type="match status" value="1"/>
</dbReference>
<keyword evidence="4 10" id="KW-0812">Transmembrane</keyword>
<dbReference type="PATRIC" id="fig|1307839.3.peg.2397"/>
<gene>
    <name evidence="14" type="primary">btuB_1</name>
    <name evidence="14" type="ORF">L21SP5_02277</name>
</gene>
<evidence type="ECO:0000256" key="11">
    <source>
        <dbReference type="RuleBase" id="RU003357"/>
    </source>
</evidence>
<dbReference type="AlphaFoldDB" id="A0A0S2I0U1"/>
<dbReference type="Proteomes" id="UP000064893">
    <property type="component" value="Chromosome"/>
</dbReference>
<keyword evidence="5" id="KW-0732">Signal</keyword>
<keyword evidence="2 10" id="KW-0813">Transport</keyword>
<dbReference type="Gene3D" id="2.170.130.10">
    <property type="entry name" value="TonB-dependent receptor, plug domain"/>
    <property type="match status" value="1"/>
</dbReference>
<dbReference type="OrthoDB" id="9782587at2"/>
<evidence type="ECO:0000256" key="1">
    <source>
        <dbReference type="ARBA" id="ARBA00004571"/>
    </source>
</evidence>
<evidence type="ECO:0000256" key="6">
    <source>
        <dbReference type="ARBA" id="ARBA00023077"/>
    </source>
</evidence>
<sequence>MKQFLAILLAISALQLTAQEDSIQRKIFKLGEITITETQNTSPLQSIDQKEIEQFSPDNAAQALNLLPGVTMSQSGGRNEALIFVRGYDLRRIPVFVDGLPVYIPYDGYIDLNRIQVGQLSKISVDKGFTSLLYGANTLGGAINLVSAKPSNNLELNAEAGSKISSEGVNAYSGSINIGTRRKKWFAAGTFQLQQQEFYNLPRSFTTFYRETDYKRDNSQFHNLQYSLKAGYTPRKGDEYVLSIKGIKANKGVPIYLGNNPNIRVRYWRYPRWEKNGIYFHSKTKLQNQLILKTRWFADGYENTLKSYDDSTYTSQTYNYAFTSTYDDKRMGGNIDLHLYSLAAHTLKAGMRIQYDHHKAFNKGETPRHIKDLTTSAALEDIWQINDGLKLISGIAFMSRKGLQADDYIAQSDSVVSFAMGHDKAWHLQTGIFYNLGNKQTLHASVARKTRFATMKDRYSYRIGRAIPNPKLKTENAINTEINYSDQNTSLQWSLSVFYNFIDNTIQRVDEVQDDLWQLQNTGKSHFRGGEVAIGWKANQFFSLGGSYAYLDQKNITNPDIKFVDIPAHQLQTYARLHWHEKFKTTAEVNYQSSRFSTSNGTYKAPQFTTINVMASYKILESLKIHLNVRNLTNELFYLTEGYPEAGRTYEIKLSYQLNR</sequence>
<reference evidence="14 15" key="1">
    <citation type="submission" date="2015-11" db="EMBL/GenBank/DDBJ databases">
        <title>Description and complete genome sequence of a novel strain predominating in hypersaline microbial mats and representing a new family of the Bacteriodetes phylum.</title>
        <authorList>
            <person name="Spring S."/>
            <person name="Bunk B."/>
            <person name="Sproer C."/>
            <person name="Klenk H.-P."/>
        </authorList>
    </citation>
    <scope>NUCLEOTIDE SEQUENCE [LARGE SCALE GENOMIC DNA]</scope>
    <source>
        <strain evidence="14 15">L21-Spi-D4</strain>
    </source>
</reference>
<dbReference type="STRING" id="1307839.L21SP5_02277"/>
<evidence type="ECO:0000256" key="9">
    <source>
        <dbReference type="ARBA" id="ARBA00023237"/>
    </source>
</evidence>
<evidence type="ECO:0000259" key="12">
    <source>
        <dbReference type="Pfam" id="PF00593"/>
    </source>
</evidence>
<feature type="domain" description="TonB-dependent receptor plug" evidence="13">
    <location>
        <begin position="40"/>
        <end position="142"/>
    </location>
</feature>
<dbReference type="GO" id="GO:0044718">
    <property type="term" value="P:siderophore transmembrane transport"/>
    <property type="evidence" value="ECO:0007669"/>
    <property type="project" value="TreeGrafter"/>
</dbReference>
<dbReference type="KEGG" id="blq:L21SP5_02277"/>
<evidence type="ECO:0000256" key="5">
    <source>
        <dbReference type="ARBA" id="ARBA00022729"/>
    </source>
</evidence>
<dbReference type="InterPro" id="IPR037066">
    <property type="entry name" value="Plug_dom_sf"/>
</dbReference>
<keyword evidence="3 10" id="KW-1134">Transmembrane beta strand</keyword>
<dbReference type="InterPro" id="IPR039426">
    <property type="entry name" value="TonB-dep_rcpt-like"/>
</dbReference>